<dbReference type="HOGENOM" id="CLU_1299868_0_0_1"/>
<name>A0A0C9W2E2_9AGAM</name>
<accession>A0A0C9W2E2</accession>
<dbReference type="Proteomes" id="UP000053820">
    <property type="component" value="Unassembled WGS sequence"/>
</dbReference>
<evidence type="ECO:0000313" key="2">
    <source>
        <dbReference type="EMBL" id="KIJ65145.1"/>
    </source>
</evidence>
<sequence length="212" mass="24774">MEEDWEQGSEVRYRASCTPLWVHSKSRSSRVSSRSAPSRATIHPRTFGFAPISLLRPWLVLGFHARSRGYPYYIGHKMVDDAIFDYLDRLIKYSKERKRRATRERIKLPGTWRREARQHRYMTELGQERERLRGIATDSGEEWGNPMGLWQKEWETEPGWIFPEMPSSRLVAPDASLSSSHHNPLDERGPRTDREGERSVIHSAECQAICYS</sequence>
<reference evidence="2 3" key="1">
    <citation type="submission" date="2014-04" db="EMBL/GenBank/DDBJ databases">
        <title>Evolutionary Origins and Diversification of the Mycorrhizal Mutualists.</title>
        <authorList>
            <consortium name="DOE Joint Genome Institute"/>
            <consortium name="Mycorrhizal Genomics Consortium"/>
            <person name="Kohler A."/>
            <person name="Kuo A."/>
            <person name="Nagy L.G."/>
            <person name="Floudas D."/>
            <person name="Copeland A."/>
            <person name="Barry K.W."/>
            <person name="Cichocki N."/>
            <person name="Veneault-Fourrey C."/>
            <person name="LaButti K."/>
            <person name="Lindquist E.A."/>
            <person name="Lipzen A."/>
            <person name="Lundell T."/>
            <person name="Morin E."/>
            <person name="Murat C."/>
            <person name="Riley R."/>
            <person name="Ohm R."/>
            <person name="Sun H."/>
            <person name="Tunlid A."/>
            <person name="Henrissat B."/>
            <person name="Grigoriev I.V."/>
            <person name="Hibbett D.S."/>
            <person name="Martin F."/>
        </authorList>
    </citation>
    <scope>NUCLEOTIDE SEQUENCE [LARGE SCALE GENOMIC DNA]</scope>
    <source>
        <strain evidence="2 3">MD-312</strain>
    </source>
</reference>
<evidence type="ECO:0000313" key="3">
    <source>
        <dbReference type="Proteomes" id="UP000053820"/>
    </source>
</evidence>
<organism evidence="2 3">
    <name type="scientific">Hydnomerulius pinastri MD-312</name>
    <dbReference type="NCBI Taxonomy" id="994086"/>
    <lineage>
        <taxon>Eukaryota</taxon>
        <taxon>Fungi</taxon>
        <taxon>Dikarya</taxon>
        <taxon>Basidiomycota</taxon>
        <taxon>Agaricomycotina</taxon>
        <taxon>Agaricomycetes</taxon>
        <taxon>Agaricomycetidae</taxon>
        <taxon>Boletales</taxon>
        <taxon>Boletales incertae sedis</taxon>
        <taxon>Leucogyrophana</taxon>
    </lineage>
</organism>
<keyword evidence="3" id="KW-1185">Reference proteome</keyword>
<gene>
    <name evidence="2" type="ORF">HYDPIDRAFT_111041</name>
</gene>
<dbReference type="AlphaFoldDB" id="A0A0C9W2E2"/>
<proteinExistence type="predicted"/>
<dbReference type="EMBL" id="KN839844">
    <property type="protein sequence ID" value="KIJ65145.1"/>
    <property type="molecule type" value="Genomic_DNA"/>
</dbReference>
<feature type="compositionally biased region" description="Basic and acidic residues" evidence="1">
    <location>
        <begin position="183"/>
        <end position="199"/>
    </location>
</feature>
<protein>
    <submittedName>
        <fullName evidence="2">Uncharacterized protein</fullName>
    </submittedName>
</protein>
<evidence type="ECO:0000256" key="1">
    <source>
        <dbReference type="SAM" id="MobiDB-lite"/>
    </source>
</evidence>
<feature type="region of interest" description="Disordered" evidence="1">
    <location>
        <begin position="172"/>
        <end position="199"/>
    </location>
</feature>